<accession>A0A9P4K2K5</accession>
<organism evidence="1 2">
    <name type="scientific">Lojkania enalia</name>
    <dbReference type="NCBI Taxonomy" id="147567"/>
    <lineage>
        <taxon>Eukaryota</taxon>
        <taxon>Fungi</taxon>
        <taxon>Dikarya</taxon>
        <taxon>Ascomycota</taxon>
        <taxon>Pezizomycotina</taxon>
        <taxon>Dothideomycetes</taxon>
        <taxon>Pleosporomycetidae</taxon>
        <taxon>Pleosporales</taxon>
        <taxon>Pleosporales incertae sedis</taxon>
        <taxon>Lojkania</taxon>
    </lineage>
</organism>
<evidence type="ECO:0000313" key="1">
    <source>
        <dbReference type="EMBL" id="KAF2258970.1"/>
    </source>
</evidence>
<dbReference type="Proteomes" id="UP000800093">
    <property type="component" value="Unassembled WGS sequence"/>
</dbReference>
<evidence type="ECO:0000313" key="2">
    <source>
        <dbReference type="Proteomes" id="UP000800093"/>
    </source>
</evidence>
<name>A0A9P4K2K5_9PLEO</name>
<gene>
    <name evidence="1" type="ORF">CC78DRAFT_586490</name>
</gene>
<sequence length="150" mass="16522">MEPKQHPLASVQWSRKPTFHLAGRTSLLLHPPPRIYHDLTCPQTPILKGTQAGRGEPSRDKPLGTTCSFAAPGDNGDAFAGAVATDTMRLPEKVKSDNVMLLWERDTAIGCADIILECAYFITAVLESFDTYRNATKEEEIQTSLECDFA</sequence>
<comment type="caution">
    <text evidence="1">The sequence shown here is derived from an EMBL/GenBank/DDBJ whole genome shotgun (WGS) entry which is preliminary data.</text>
</comment>
<keyword evidence="2" id="KW-1185">Reference proteome</keyword>
<protein>
    <submittedName>
        <fullName evidence="1">Uncharacterized protein</fullName>
    </submittedName>
</protein>
<dbReference type="AlphaFoldDB" id="A0A9P4K2K5"/>
<reference evidence="2" key="1">
    <citation type="journal article" date="2020" name="Stud. Mycol.">
        <title>101 Dothideomycetes genomes: A test case for predicting lifestyles and emergence of pathogens.</title>
        <authorList>
            <person name="Haridas S."/>
            <person name="Albert R."/>
            <person name="Binder M."/>
            <person name="Bloem J."/>
            <person name="LaButti K."/>
            <person name="Salamov A."/>
            <person name="Andreopoulos B."/>
            <person name="Baker S."/>
            <person name="Barry K."/>
            <person name="Bills G."/>
            <person name="Bluhm B."/>
            <person name="Cannon C."/>
            <person name="Castanera R."/>
            <person name="Culley D."/>
            <person name="Daum C."/>
            <person name="Ezra D."/>
            <person name="Gonzalez J."/>
            <person name="Henrissat B."/>
            <person name="Kuo A."/>
            <person name="Liang C."/>
            <person name="Lipzen A."/>
            <person name="Lutzoni F."/>
            <person name="Magnuson J."/>
            <person name="Mondo S."/>
            <person name="Nolan M."/>
            <person name="Ohm R."/>
            <person name="Pangilinan J."/>
            <person name="Park H.-J."/>
            <person name="Ramirez L."/>
            <person name="Alfaro M."/>
            <person name="Sun H."/>
            <person name="Tritt A."/>
            <person name="Yoshinaga Y."/>
            <person name="Zwiers L.-H."/>
            <person name="Turgeon B."/>
            <person name="Goodwin S."/>
            <person name="Spatafora J."/>
            <person name="Crous P."/>
            <person name="Grigoriev I."/>
        </authorList>
    </citation>
    <scope>NUCLEOTIDE SEQUENCE [LARGE SCALE GENOMIC DNA]</scope>
    <source>
        <strain evidence="2">CBS 304.66</strain>
    </source>
</reference>
<dbReference type="EMBL" id="ML986726">
    <property type="protein sequence ID" value="KAF2258970.1"/>
    <property type="molecule type" value="Genomic_DNA"/>
</dbReference>
<proteinExistence type="predicted"/>